<keyword evidence="2" id="KW-0238">DNA-binding</keyword>
<dbReference type="CDD" id="cd06267">
    <property type="entry name" value="PBP1_LacI_sugar_binding-like"/>
    <property type="match status" value="1"/>
</dbReference>
<dbReference type="PANTHER" id="PTHR30146:SF153">
    <property type="entry name" value="LACTOSE OPERON REPRESSOR"/>
    <property type="match status" value="1"/>
</dbReference>
<dbReference type="SUPFAM" id="SSF47413">
    <property type="entry name" value="lambda repressor-like DNA-binding domains"/>
    <property type="match status" value="1"/>
</dbReference>
<keyword evidence="1" id="KW-0805">Transcription regulation</keyword>
<protein>
    <submittedName>
        <fullName evidence="6">LacI family transcriptional regulator</fullName>
    </submittedName>
</protein>
<dbReference type="GO" id="GO:0003700">
    <property type="term" value="F:DNA-binding transcription factor activity"/>
    <property type="evidence" value="ECO:0007669"/>
    <property type="project" value="TreeGrafter"/>
</dbReference>
<dbReference type="InterPro" id="IPR000843">
    <property type="entry name" value="HTH_LacI"/>
</dbReference>
<feature type="region of interest" description="Disordered" evidence="4">
    <location>
        <begin position="1"/>
        <end position="30"/>
    </location>
</feature>
<keyword evidence="3" id="KW-0804">Transcription</keyword>
<reference evidence="7" key="1">
    <citation type="submission" date="2016-10" db="EMBL/GenBank/DDBJ databases">
        <authorList>
            <person name="Varghese N."/>
            <person name="Submissions S."/>
        </authorList>
    </citation>
    <scope>NUCLEOTIDE SEQUENCE [LARGE SCALE GENOMIC DNA]</scope>
    <source>
        <strain evidence="7">CGMCC 4.6945</strain>
    </source>
</reference>
<evidence type="ECO:0000256" key="4">
    <source>
        <dbReference type="SAM" id="MobiDB-lite"/>
    </source>
</evidence>
<evidence type="ECO:0000313" key="7">
    <source>
        <dbReference type="Proteomes" id="UP000199012"/>
    </source>
</evidence>
<dbReference type="Gene3D" id="3.40.50.2300">
    <property type="match status" value="2"/>
</dbReference>
<dbReference type="STRING" id="988821.SAMN05421867_11931"/>
<dbReference type="GO" id="GO:0000976">
    <property type="term" value="F:transcription cis-regulatory region binding"/>
    <property type="evidence" value="ECO:0007669"/>
    <property type="project" value="TreeGrafter"/>
</dbReference>
<sequence>MTDVLPDARAARPPEPATDRALRRAGRRGRASDRYPLPVVARVTLSDVARQAGVSLATASRALNGSSNRTVQPALRERVVAAAAELRYAPDANAQAMARGATTSVGLVVHDIADPYFSTIAAAVTRAADRVGLHVTLASTQNEADREIELVALMQRLRARAVIVAGGRLADPDREERLRAALLDLQAGGASVALVGQPLDGVDSVVIDNAGGARDLALALWGLGYRRAAILGGPTDRLTAQNRRDGFVTAWAGAGGRIDPADVVHGAFTWEGGAEAMTTLLRTRPRPEVVFAANDVMALGALSAARALGVRVPEDVAVAGFDDIATLRDVVPGLTTVRIPLDEAGEAAAELALTPRGDEVRATEIRTEVVLRDSTPPRG</sequence>
<dbReference type="PRINTS" id="PR00036">
    <property type="entry name" value="HTHLACI"/>
</dbReference>
<dbReference type="Pfam" id="PF13377">
    <property type="entry name" value="Peripla_BP_3"/>
    <property type="match status" value="1"/>
</dbReference>
<dbReference type="Proteomes" id="UP000199012">
    <property type="component" value="Unassembled WGS sequence"/>
</dbReference>
<dbReference type="AlphaFoldDB" id="A0A1I1AJQ1"/>
<dbReference type="PROSITE" id="PS00356">
    <property type="entry name" value="HTH_LACI_1"/>
    <property type="match status" value="1"/>
</dbReference>
<dbReference type="InterPro" id="IPR028082">
    <property type="entry name" value="Peripla_BP_I"/>
</dbReference>
<evidence type="ECO:0000256" key="1">
    <source>
        <dbReference type="ARBA" id="ARBA00023015"/>
    </source>
</evidence>
<dbReference type="SUPFAM" id="SSF53822">
    <property type="entry name" value="Periplasmic binding protein-like I"/>
    <property type="match status" value="1"/>
</dbReference>
<proteinExistence type="predicted"/>
<dbReference type="Gene3D" id="1.10.260.40">
    <property type="entry name" value="lambda repressor-like DNA-binding domains"/>
    <property type="match status" value="1"/>
</dbReference>
<feature type="domain" description="HTH lacI-type" evidence="5">
    <location>
        <begin position="43"/>
        <end position="99"/>
    </location>
</feature>
<dbReference type="InterPro" id="IPR010982">
    <property type="entry name" value="Lambda_DNA-bd_dom_sf"/>
</dbReference>
<organism evidence="6 7">
    <name type="scientific">Cellulomonas marina</name>
    <dbReference type="NCBI Taxonomy" id="988821"/>
    <lineage>
        <taxon>Bacteria</taxon>
        <taxon>Bacillati</taxon>
        <taxon>Actinomycetota</taxon>
        <taxon>Actinomycetes</taxon>
        <taxon>Micrococcales</taxon>
        <taxon>Cellulomonadaceae</taxon>
        <taxon>Cellulomonas</taxon>
    </lineage>
</organism>
<dbReference type="SMART" id="SM00354">
    <property type="entry name" value="HTH_LACI"/>
    <property type="match status" value="1"/>
</dbReference>
<accession>A0A1I1AJQ1</accession>
<dbReference type="CDD" id="cd01392">
    <property type="entry name" value="HTH_LacI"/>
    <property type="match status" value="1"/>
</dbReference>
<dbReference type="RefSeq" id="WP_239078984.1">
    <property type="nucleotide sequence ID" value="NZ_BONM01000027.1"/>
</dbReference>
<evidence type="ECO:0000256" key="2">
    <source>
        <dbReference type="ARBA" id="ARBA00023125"/>
    </source>
</evidence>
<evidence type="ECO:0000259" key="5">
    <source>
        <dbReference type="PROSITE" id="PS50932"/>
    </source>
</evidence>
<evidence type="ECO:0000313" key="6">
    <source>
        <dbReference type="EMBL" id="SFB38261.1"/>
    </source>
</evidence>
<keyword evidence="7" id="KW-1185">Reference proteome</keyword>
<dbReference type="Pfam" id="PF00356">
    <property type="entry name" value="LacI"/>
    <property type="match status" value="1"/>
</dbReference>
<evidence type="ECO:0000256" key="3">
    <source>
        <dbReference type="ARBA" id="ARBA00023163"/>
    </source>
</evidence>
<dbReference type="PROSITE" id="PS50932">
    <property type="entry name" value="HTH_LACI_2"/>
    <property type="match status" value="1"/>
</dbReference>
<feature type="compositionally biased region" description="Basic and acidic residues" evidence="4">
    <location>
        <begin position="9"/>
        <end position="22"/>
    </location>
</feature>
<dbReference type="PANTHER" id="PTHR30146">
    <property type="entry name" value="LACI-RELATED TRANSCRIPTIONAL REPRESSOR"/>
    <property type="match status" value="1"/>
</dbReference>
<gene>
    <name evidence="6" type="ORF">SAMN05421867_11931</name>
</gene>
<dbReference type="EMBL" id="FOKA01000019">
    <property type="protein sequence ID" value="SFB38261.1"/>
    <property type="molecule type" value="Genomic_DNA"/>
</dbReference>
<dbReference type="InterPro" id="IPR046335">
    <property type="entry name" value="LacI/GalR-like_sensor"/>
</dbReference>
<name>A0A1I1AJQ1_9CELL</name>